<dbReference type="AlphaFoldDB" id="A0AAJ6PC21"/>
<proteinExistence type="predicted"/>
<organism evidence="1 2">
    <name type="scientific">Halotia branconii CENA392</name>
    <dbReference type="NCBI Taxonomy" id="1539056"/>
    <lineage>
        <taxon>Bacteria</taxon>
        <taxon>Bacillati</taxon>
        <taxon>Cyanobacteriota</taxon>
        <taxon>Cyanophyceae</taxon>
        <taxon>Nostocales</taxon>
        <taxon>Nodulariaceae</taxon>
        <taxon>Halotia</taxon>
    </lineage>
</organism>
<name>A0AAJ6PC21_9CYAN</name>
<accession>A0AAJ6PC21</accession>
<evidence type="ECO:0000313" key="2">
    <source>
        <dbReference type="Proteomes" id="UP001223520"/>
    </source>
</evidence>
<dbReference type="EMBL" id="CP124543">
    <property type="protein sequence ID" value="WGV28407.1"/>
    <property type="molecule type" value="Genomic_DNA"/>
</dbReference>
<reference evidence="1 2" key="1">
    <citation type="journal article" date="2023" name="Limnol Oceanogr Lett">
        <title>Environmental adaptations by the intertidal Antarctic cyanobacterium Halotia branconii CENA392 as revealed using long-read genome sequencing.</title>
        <authorList>
            <person name="Dextro R.B."/>
            <person name="Delbaje E."/>
            <person name="Freitas P.N.N."/>
            <person name="Geraldes V."/>
            <person name="Pinto E."/>
            <person name="Long P.F."/>
            <person name="Fiore M.F."/>
        </authorList>
    </citation>
    <scope>NUCLEOTIDE SEQUENCE [LARGE SCALE GENOMIC DNA]</scope>
    <source>
        <strain evidence="1 2">CENA392</strain>
    </source>
</reference>
<dbReference type="KEGG" id="hbq:QI031_13445"/>
<dbReference type="Proteomes" id="UP001223520">
    <property type="component" value="Chromosome"/>
</dbReference>
<protein>
    <submittedName>
        <fullName evidence="1">HetP family heterocyst commitment protein</fullName>
    </submittedName>
</protein>
<dbReference type="InterPro" id="IPR049598">
    <property type="entry name" value="HetP-like"/>
</dbReference>
<sequence>MNQEISSINSNFNKKINPEQFDQIVEAILGGKYSWACVLILRLAGYNPLHYIPYRTYNRLLKENSQLNRTNQQNQERIKVTQVSPDNRSDTHVSESCLGNMKDLAYLEVVGKQKTEIRGGGLNQWLTKQKQVHDSQFVKPQSQPESTQDFSLKVCEIN</sequence>
<gene>
    <name evidence="1" type="ORF">QI031_13445</name>
</gene>
<dbReference type="NCBIfam" id="NF037966">
    <property type="entry name" value="HetP_family"/>
    <property type="match status" value="1"/>
</dbReference>
<keyword evidence="2" id="KW-1185">Reference proteome</keyword>
<evidence type="ECO:0000313" key="1">
    <source>
        <dbReference type="EMBL" id="WGV28407.1"/>
    </source>
</evidence>
<dbReference type="RefSeq" id="WP_281485632.1">
    <property type="nucleotide sequence ID" value="NZ_CP124543.1"/>
</dbReference>